<comment type="caution">
    <text evidence="1">The sequence shown here is derived from an EMBL/GenBank/DDBJ whole genome shotgun (WGS) entry which is preliminary data.</text>
</comment>
<reference evidence="1 2" key="1">
    <citation type="journal article" date="2015" name="Antonie Van Leeuwenhoek">
        <title>Prauserella endophytica sp. nov., an endophytic actinobacterium isolated from Tamarix taklamakanensis.</title>
        <authorList>
            <person name="Liu J.M."/>
            <person name="Habden X."/>
            <person name="Guo L."/>
            <person name="Tuo L."/>
            <person name="Jiang Z.K."/>
            <person name="Liu S.W."/>
            <person name="Liu X.F."/>
            <person name="Chen L."/>
            <person name="Li R.F."/>
            <person name="Zhang Y.Q."/>
            <person name="Sun C.H."/>
        </authorList>
    </citation>
    <scope>NUCLEOTIDE SEQUENCE [LARGE SCALE GENOMIC DNA]</scope>
    <source>
        <strain evidence="1 2">CGMCC 4.7182</strain>
    </source>
</reference>
<keyword evidence="2" id="KW-1185">Reference proteome</keyword>
<proteinExistence type="predicted"/>
<sequence>MVVKVAAPNSIVTPPVGLVIQRLTGPGRLNVISNGGEFTFINSATMGLGAEAVVKSVITTYDTAGRQLARIDSAPVTGEYGAVDLIIGGRRSVPG</sequence>
<evidence type="ECO:0000313" key="1">
    <source>
        <dbReference type="EMBL" id="TKG60254.1"/>
    </source>
</evidence>
<dbReference type="Proteomes" id="UP000309992">
    <property type="component" value="Unassembled WGS sequence"/>
</dbReference>
<gene>
    <name evidence="1" type="ORF">FCN18_35820</name>
</gene>
<organism evidence="1 2">
    <name type="scientific">Prauserella endophytica</name>
    <dbReference type="NCBI Taxonomy" id="1592324"/>
    <lineage>
        <taxon>Bacteria</taxon>
        <taxon>Bacillati</taxon>
        <taxon>Actinomycetota</taxon>
        <taxon>Actinomycetes</taxon>
        <taxon>Pseudonocardiales</taxon>
        <taxon>Pseudonocardiaceae</taxon>
        <taxon>Prauserella</taxon>
        <taxon>Prauserella coralliicola group</taxon>
    </lineage>
</organism>
<protein>
    <submittedName>
        <fullName evidence="1">Uncharacterized protein</fullName>
    </submittedName>
</protein>
<evidence type="ECO:0000313" key="2">
    <source>
        <dbReference type="Proteomes" id="UP000309992"/>
    </source>
</evidence>
<dbReference type="EMBL" id="SWMS01000039">
    <property type="protein sequence ID" value="TKG60254.1"/>
    <property type="molecule type" value="Genomic_DNA"/>
</dbReference>
<dbReference type="RefSeq" id="WP_137097281.1">
    <property type="nucleotide sequence ID" value="NZ_SWMS01000039.1"/>
</dbReference>
<accession>A0ABY2RTQ2</accession>
<name>A0ABY2RTQ2_9PSEU</name>